<name>A0A1J5SBH6_9ZZZZ</name>
<dbReference type="AlphaFoldDB" id="A0A1J5SBH6"/>
<feature type="region of interest" description="Disordered" evidence="1">
    <location>
        <begin position="857"/>
        <end position="877"/>
    </location>
</feature>
<gene>
    <name evidence="3" type="ORF">GALL_203400</name>
</gene>
<dbReference type="PROSITE" id="PS50994">
    <property type="entry name" value="INTEGRASE"/>
    <property type="match status" value="1"/>
</dbReference>
<dbReference type="InterPro" id="IPR012337">
    <property type="entry name" value="RNaseH-like_sf"/>
</dbReference>
<dbReference type="InterPro" id="IPR015378">
    <property type="entry name" value="Transposase-like_Mu_C"/>
</dbReference>
<dbReference type="Pfam" id="PF09299">
    <property type="entry name" value="Mu-transpos_C"/>
    <property type="match status" value="1"/>
</dbReference>
<dbReference type="GO" id="GO:0003676">
    <property type="term" value="F:nucleic acid binding"/>
    <property type="evidence" value="ECO:0007669"/>
    <property type="project" value="InterPro"/>
</dbReference>
<comment type="caution">
    <text evidence="3">The sequence shown here is derived from an EMBL/GenBank/DDBJ whole genome shotgun (WGS) entry which is preliminary data.</text>
</comment>
<evidence type="ECO:0000256" key="1">
    <source>
        <dbReference type="SAM" id="MobiDB-lite"/>
    </source>
</evidence>
<dbReference type="InterPro" id="IPR036397">
    <property type="entry name" value="RNaseH_sf"/>
</dbReference>
<evidence type="ECO:0000259" key="2">
    <source>
        <dbReference type="PROSITE" id="PS50994"/>
    </source>
</evidence>
<dbReference type="SUPFAM" id="SSF53098">
    <property type="entry name" value="Ribonuclease H-like"/>
    <property type="match status" value="1"/>
</dbReference>
<dbReference type="Gene3D" id="3.30.420.10">
    <property type="entry name" value="Ribonuclease H-like superfamily/Ribonuclease H"/>
    <property type="match status" value="1"/>
</dbReference>
<protein>
    <submittedName>
        <fullName evidence="3">Integrase core domain protein</fullName>
    </submittedName>
</protein>
<accession>A0A1J5SBH6</accession>
<evidence type="ECO:0000313" key="3">
    <source>
        <dbReference type="EMBL" id="OIQ97581.1"/>
    </source>
</evidence>
<sequence>MLDENQLAEYCVQRDLTPAARQVIDQVRSARPSRRVKSGIKNVPCRFASQKMRCIIQAESHRNELPTIVGWEYDSNAFEFYDQPPRIKLTYRGSNGRRRAHLMTPDFFLLADDFTGWVECKTEEWLKARAAEGSTLYVPDGPGRWRCPPGEEYAASVGLAFRVRSSIETNWTAVRNAEFLSDYLVDGVPPATPEQIACAANLLGSQAWVLLKDLIEADPSLPADAIFTMIVHGQLYVDLARDLVTEPERTRVFRDANAARVYRANIESSQLPAVPDLQTVKVEQGVSLLWDGRLMRILNVGDNDIFIEDETRAIIPLQRKELNRLVRAGTIRGLPQDSTAQWVEAEQILRHTSPSGFDGALKRYYSLFPEKAGKGCAQLPAGKERALRKWRALYRRSAESTGSGLIGLLPRGHLRGNRQRKLDAEVIKIMNEVIDDLFAKSRKRTLVSCWGEVILRCGETYSAPSEKTFRREVRRRRGHDLTTAREGEKAAYDSEEFQWYLGRTGPRHGERPFEIAHIDHTELDIQFVGSRHGENLGKAWLTVMIDAFTRLILAWILSFEEPSYRSCMSVIRDCIRRHGRIAKTIVVDNGSEFDSTYFETLVARLASHKKSRPGGKPRYGSIVERHFGITNKSFVHNLLGNNQALQNPRRMSKTHDPRRLAVWTLPAFTDAFEGYLDRVYHEAEHSAIGMSPRQAMASGTALFGTREHTLIPYTPAFVVMCLPSTRDGTAKVQPGRGVKINTFYYWAEEFRNPAFVGKTVPVRYDPDDVSLAFAWLSDHWAPCHSEHAAEFQGRSEKEIRMATQELRARIKRNGERRAVNATLTASYLRSTDVTEKILTQQKRHRESVAAKDHDLQSMLGIPKPNPQPDAGKTAWTDLPNTFYGEFK</sequence>
<dbReference type="InterPro" id="IPR001584">
    <property type="entry name" value="Integrase_cat-core"/>
</dbReference>
<organism evidence="3">
    <name type="scientific">mine drainage metagenome</name>
    <dbReference type="NCBI Taxonomy" id="410659"/>
    <lineage>
        <taxon>unclassified sequences</taxon>
        <taxon>metagenomes</taxon>
        <taxon>ecological metagenomes</taxon>
    </lineage>
</organism>
<reference evidence="3" key="1">
    <citation type="submission" date="2016-10" db="EMBL/GenBank/DDBJ databases">
        <title>Sequence of Gallionella enrichment culture.</title>
        <authorList>
            <person name="Poehlein A."/>
            <person name="Muehling M."/>
            <person name="Daniel R."/>
        </authorList>
    </citation>
    <scope>NUCLEOTIDE SEQUENCE</scope>
</reference>
<proteinExistence type="predicted"/>
<feature type="domain" description="Integrase catalytic" evidence="2">
    <location>
        <begin position="508"/>
        <end position="700"/>
    </location>
</feature>
<dbReference type="Pfam" id="PF00665">
    <property type="entry name" value="rve"/>
    <property type="match status" value="1"/>
</dbReference>
<dbReference type="GO" id="GO:0015074">
    <property type="term" value="P:DNA integration"/>
    <property type="evidence" value="ECO:0007669"/>
    <property type="project" value="InterPro"/>
</dbReference>
<dbReference type="EMBL" id="MLJW01000130">
    <property type="protein sequence ID" value="OIQ97581.1"/>
    <property type="molecule type" value="Genomic_DNA"/>
</dbReference>